<dbReference type="Proteomes" id="UP000297604">
    <property type="component" value="Unassembled WGS sequence"/>
</dbReference>
<accession>A0ABY2ITZ3</accession>
<name>A0ABY2ITZ3_9MICO</name>
<keyword evidence="2" id="KW-1185">Reference proteome</keyword>
<organism evidence="1 2">
    <name type="scientific">Cryobacterium glucosi</name>
    <dbReference type="NCBI Taxonomy" id="1259175"/>
    <lineage>
        <taxon>Bacteria</taxon>
        <taxon>Bacillati</taxon>
        <taxon>Actinomycetota</taxon>
        <taxon>Actinomycetes</taxon>
        <taxon>Micrococcales</taxon>
        <taxon>Microbacteriaceae</taxon>
        <taxon>Cryobacterium</taxon>
    </lineage>
</organism>
<evidence type="ECO:0000313" key="2">
    <source>
        <dbReference type="Proteomes" id="UP000297604"/>
    </source>
</evidence>
<sequence length="65" mass="7678">MTLRLTDDEADALRRRAEYERRSMQDIAKQAVREYVENHSRQDLLGSVLDEELPRYAEALERLGK</sequence>
<dbReference type="InterPro" id="IPR010985">
    <property type="entry name" value="Ribbon_hlx_hlx"/>
</dbReference>
<protein>
    <submittedName>
        <fullName evidence="1">Ribbon-helix-helix protein, CopG family</fullName>
    </submittedName>
</protein>
<gene>
    <name evidence="1" type="ORF">E3O46_02725</name>
</gene>
<evidence type="ECO:0000313" key="1">
    <source>
        <dbReference type="EMBL" id="TFC22774.1"/>
    </source>
</evidence>
<dbReference type="EMBL" id="SOFS01000012">
    <property type="protein sequence ID" value="TFC22774.1"/>
    <property type="molecule type" value="Genomic_DNA"/>
</dbReference>
<proteinExistence type="predicted"/>
<dbReference type="SUPFAM" id="SSF47598">
    <property type="entry name" value="Ribbon-helix-helix"/>
    <property type="match status" value="1"/>
</dbReference>
<reference evidence="1 2" key="1">
    <citation type="submission" date="2019-03" db="EMBL/GenBank/DDBJ databases">
        <title>Genomics of glacier-inhabiting Cryobacterium strains.</title>
        <authorList>
            <person name="Liu Q."/>
            <person name="Xin Y.-H."/>
        </authorList>
    </citation>
    <scope>NUCLEOTIDE SEQUENCE [LARGE SCALE GENOMIC DNA]</scope>
    <source>
        <strain evidence="1 2">MDB1-5</strain>
    </source>
</reference>
<comment type="caution">
    <text evidence="1">The sequence shown here is derived from an EMBL/GenBank/DDBJ whole genome shotgun (WGS) entry which is preliminary data.</text>
</comment>